<feature type="region of interest" description="Disordered" evidence="1">
    <location>
        <begin position="1"/>
        <end position="25"/>
    </location>
</feature>
<dbReference type="AlphaFoldDB" id="A0A5B0MQG6"/>
<organism evidence="2 3">
    <name type="scientific">Puccinia graminis f. sp. tritici</name>
    <dbReference type="NCBI Taxonomy" id="56615"/>
    <lineage>
        <taxon>Eukaryota</taxon>
        <taxon>Fungi</taxon>
        <taxon>Dikarya</taxon>
        <taxon>Basidiomycota</taxon>
        <taxon>Pucciniomycotina</taxon>
        <taxon>Pucciniomycetes</taxon>
        <taxon>Pucciniales</taxon>
        <taxon>Pucciniaceae</taxon>
        <taxon>Puccinia</taxon>
    </lineage>
</organism>
<evidence type="ECO:0000256" key="1">
    <source>
        <dbReference type="SAM" id="MobiDB-lite"/>
    </source>
</evidence>
<dbReference type="Pfam" id="PF14223">
    <property type="entry name" value="Retrotran_gag_2"/>
    <property type="match status" value="1"/>
</dbReference>
<sequence>MQNTLNIVNGSLPRPKEDSKSDGLVTQSTDYSKGYNYPKEVVANWDALSEIACATIRLTLSRPLALRYQKTKPASRLFTTIVNAHKKNTRAWRIRLQEVFWESKHDPNTLISLLIGHVRVAADELLTINELPTDRQIADRLVAGLDNSWSAVKDSIIYTAQEMSLAPWKPMKSVSMGKRRPTLLQPLLPHPNDSDAPTAASKATSHPIVENPRQRPVQYQQLSLVATTPVHLTTEMKSMSCTSNRT</sequence>
<proteinExistence type="predicted"/>
<dbReference type="OrthoDB" id="97058at2759"/>
<comment type="caution">
    <text evidence="2">The sequence shown here is derived from an EMBL/GenBank/DDBJ whole genome shotgun (WGS) entry which is preliminary data.</text>
</comment>
<accession>A0A5B0MQG6</accession>
<name>A0A5B0MQG6_PUCGR</name>
<evidence type="ECO:0000313" key="2">
    <source>
        <dbReference type="EMBL" id="KAA1078159.1"/>
    </source>
</evidence>
<dbReference type="Proteomes" id="UP000324748">
    <property type="component" value="Unassembled WGS sequence"/>
</dbReference>
<feature type="region of interest" description="Disordered" evidence="1">
    <location>
        <begin position="183"/>
        <end position="220"/>
    </location>
</feature>
<evidence type="ECO:0000313" key="3">
    <source>
        <dbReference type="Proteomes" id="UP000324748"/>
    </source>
</evidence>
<protein>
    <submittedName>
        <fullName evidence="2">Uncharacterized protein</fullName>
    </submittedName>
</protein>
<keyword evidence="3" id="KW-1185">Reference proteome</keyword>
<dbReference type="EMBL" id="VSWC01000144">
    <property type="protein sequence ID" value="KAA1078159.1"/>
    <property type="molecule type" value="Genomic_DNA"/>
</dbReference>
<gene>
    <name evidence="2" type="ORF">PGT21_029771</name>
</gene>
<reference evidence="2 3" key="1">
    <citation type="submission" date="2019-05" db="EMBL/GenBank/DDBJ databases">
        <title>Emergence of the Ug99 lineage of the wheat stem rust pathogen through somatic hybridization.</title>
        <authorList>
            <person name="Li F."/>
            <person name="Upadhyaya N.M."/>
            <person name="Sperschneider J."/>
            <person name="Matny O."/>
            <person name="Nguyen-Phuc H."/>
            <person name="Mago R."/>
            <person name="Raley C."/>
            <person name="Miller M.E."/>
            <person name="Silverstein K.A.T."/>
            <person name="Henningsen E."/>
            <person name="Hirsch C.D."/>
            <person name="Visser B."/>
            <person name="Pretorius Z.A."/>
            <person name="Steffenson B.J."/>
            <person name="Schwessinger B."/>
            <person name="Dodds P.N."/>
            <person name="Figueroa M."/>
        </authorList>
    </citation>
    <scope>NUCLEOTIDE SEQUENCE [LARGE SCALE GENOMIC DNA]</scope>
    <source>
        <strain evidence="2">21-0</strain>
    </source>
</reference>